<gene>
    <name evidence="3" type="ORF">OO017_12860</name>
</gene>
<accession>A0ABT3RHC0</accession>
<feature type="transmembrane region" description="Helical" evidence="1">
    <location>
        <begin position="15"/>
        <end position="33"/>
    </location>
</feature>
<sequence length="79" mass="9636">MWHMDGDWHYWGMHMFWWIFWVIAALFFFGYLISVGKNQRTFQQGGRETPLDILKRRYASGEIDTAEYELRKRELEKGS</sequence>
<name>A0ABT3RHC0_9BACT</name>
<dbReference type="RefSeq" id="WP_266052905.1">
    <property type="nucleotide sequence ID" value="NZ_JAPFQO010000008.1"/>
</dbReference>
<reference evidence="3 4" key="1">
    <citation type="submission" date="2022-11" db="EMBL/GenBank/DDBJ databases">
        <title>The characterization of three novel Bacteroidetes species and genomic analysis of their roles in tidal elemental geochemical cycles.</title>
        <authorList>
            <person name="Ma K.-J."/>
        </authorList>
    </citation>
    <scope>NUCLEOTIDE SEQUENCE [LARGE SCALE GENOMIC DNA]</scope>
    <source>
        <strain evidence="3 4">M82</strain>
    </source>
</reference>
<evidence type="ECO:0000313" key="3">
    <source>
        <dbReference type="EMBL" id="MCX2740841.1"/>
    </source>
</evidence>
<organism evidence="3 4">
    <name type="scientific">Pontibacter anaerobius</name>
    <dbReference type="NCBI Taxonomy" id="2993940"/>
    <lineage>
        <taxon>Bacteria</taxon>
        <taxon>Pseudomonadati</taxon>
        <taxon>Bacteroidota</taxon>
        <taxon>Cytophagia</taxon>
        <taxon>Cytophagales</taxon>
        <taxon>Hymenobacteraceae</taxon>
        <taxon>Pontibacter</taxon>
    </lineage>
</organism>
<evidence type="ECO:0000256" key="1">
    <source>
        <dbReference type="SAM" id="Phobius"/>
    </source>
</evidence>
<feature type="domain" description="SHOCT" evidence="2">
    <location>
        <begin position="49"/>
        <end position="75"/>
    </location>
</feature>
<keyword evidence="1" id="KW-0812">Transmembrane</keyword>
<dbReference type="Pfam" id="PF09851">
    <property type="entry name" value="SHOCT"/>
    <property type="match status" value="1"/>
</dbReference>
<evidence type="ECO:0000259" key="2">
    <source>
        <dbReference type="Pfam" id="PF09851"/>
    </source>
</evidence>
<evidence type="ECO:0000313" key="4">
    <source>
        <dbReference type="Proteomes" id="UP001207228"/>
    </source>
</evidence>
<proteinExistence type="predicted"/>
<comment type="caution">
    <text evidence="3">The sequence shown here is derived from an EMBL/GenBank/DDBJ whole genome shotgun (WGS) entry which is preliminary data.</text>
</comment>
<keyword evidence="1" id="KW-1133">Transmembrane helix</keyword>
<dbReference type="EMBL" id="JAPFQO010000008">
    <property type="protein sequence ID" value="MCX2740841.1"/>
    <property type="molecule type" value="Genomic_DNA"/>
</dbReference>
<dbReference type="Proteomes" id="UP001207228">
    <property type="component" value="Unassembled WGS sequence"/>
</dbReference>
<keyword evidence="4" id="KW-1185">Reference proteome</keyword>
<dbReference type="InterPro" id="IPR018649">
    <property type="entry name" value="SHOCT"/>
</dbReference>
<protein>
    <submittedName>
        <fullName evidence="3">SHOCT domain-containing protein</fullName>
    </submittedName>
</protein>
<keyword evidence="1" id="KW-0472">Membrane</keyword>